<organism evidence="2 4">
    <name type="scientific">Treponema socranskii subsp. socranskii VPI DR56BR1116 = ATCC 35536</name>
    <dbReference type="NCBI Taxonomy" id="1125725"/>
    <lineage>
        <taxon>Bacteria</taxon>
        <taxon>Pseudomonadati</taxon>
        <taxon>Spirochaetota</taxon>
        <taxon>Spirochaetia</taxon>
        <taxon>Spirochaetales</taxon>
        <taxon>Treponemataceae</taxon>
        <taxon>Treponema</taxon>
    </lineage>
</organism>
<keyword evidence="1" id="KW-1133">Transmembrane helix</keyword>
<evidence type="ECO:0000313" key="2">
    <source>
        <dbReference type="EMBL" id="ERF60458.1"/>
    </source>
</evidence>
<dbReference type="STRING" id="1125725.HMPREF1325_1541"/>
<protein>
    <submittedName>
        <fullName evidence="2">Uncharacterized protein</fullName>
    </submittedName>
</protein>
<accession>U1FKV8</accession>
<keyword evidence="1" id="KW-0812">Transmembrane</keyword>
<reference evidence="4 5" key="1">
    <citation type="submission" date="2013-08" db="EMBL/GenBank/DDBJ databases">
        <authorList>
            <person name="Durkin A.S."/>
            <person name="Haft D.R."/>
            <person name="McCorrison J."/>
            <person name="Torralba M."/>
            <person name="Gillis M."/>
            <person name="Haft D.H."/>
            <person name="Methe B."/>
            <person name="Sutton G."/>
            <person name="Nelson K.E."/>
        </authorList>
    </citation>
    <scope>NUCLEOTIDE SEQUENCE [LARGE SCALE GENOMIC DNA]</scope>
    <source>
        <strain evidence="3 5">ATCC 35536</strain>
        <strain evidence="2 4">VPI DR56BR1116</strain>
    </source>
</reference>
<name>U1FKV8_TRESO</name>
<keyword evidence="1" id="KW-0472">Membrane</keyword>
<dbReference type="EMBL" id="AVQI01000083">
    <property type="protein sequence ID" value="ERJ98052.1"/>
    <property type="molecule type" value="Genomic_DNA"/>
</dbReference>
<feature type="transmembrane region" description="Helical" evidence="1">
    <location>
        <begin position="37"/>
        <end position="58"/>
    </location>
</feature>
<keyword evidence="5" id="KW-1185">Reference proteome</keyword>
<gene>
    <name evidence="3" type="ORF">HMPREF0860_2188</name>
    <name evidence="2" type="ORF">HMPREF1325_1541</name>
</gene>
<evidence type="ECO:0000256" key="1">
    <source>
        <dbReference type="SAM" id="Phobius"/>
    </source>
</evidence>
<sequence>MIAAENFAGRGRAENTHFPARFKIDFFRKKIVKTSSAYKTADAAYTAFVIVVSIFTAASF</sequence>
<dbReference type="Proteomes" id="UP000016646">
    <property type="component" value="Unassembled WGS sequence"/>
</dbReference>
<dbReference type="Proteomes" id="UP000016412">
    <property type="component" value="Unassembled WGS sequence"/>
</dbReference>
<dbReference type="EMBL" id="AUZJ01000042">
    <property type="protein sequence ID" value="ERF60458.1"/>
    <property type="molecule type" value="Genomic_DNA"/>
</dbReference>
<evidence type="ECO:0000313" key="5">
    <source>
        <dbReference type="Proteomes" id="UP000016646"/>
    </source>
</evidence>
<comment type="caution">
    <text evidence="2">The sequence shown here is derived from an EMBL/GenBank/DDBJ whole genome shotgun (WGS) entry which is preliminary data.</text>
</comment>
<proteinExistence type="predicted"/>
<evidence type="ECO:0000313" key="3">
    <source>
        <dbReference type="EMBL" id="ERJ98052.1"/>
    </source>
</evidence>
<evidence type="ECO:0000313" key="4">
    <source>
        <dbReference type="Proteomes" id="UP000016412"/>
    </source>
</evidence>
<dbReference type="AlphaFoldDB" id="U1FKV8"/>